<feature type="transmembrane region" description="Helical" evidence="13">
    <location>
        <begin position="12"/>
        <end position="32"/>
    </location>
</feature>
<dbReference type="PANTHER" id="PTHR12886:SF0">
    <property type="entry name" value="GPI MANNOSYLTRANSFERASE 1"/>
    <property type="match status" value="1"/>
</dbReference>
<dbReference type="Pfam" id="PF05007">
    <property type="entry name" value="Mannosyl_trans"/>
    <property type="match status" value="2"/>
</dbReference>
<dbReference type="GO" id="GO:0051751">
    <property type="term" value="F:alpha-1,4-mannosyltransferase activity"/>
    <property type="evidence" value="ECO:0007669"/>
    <property type="project" value="InterPro"/>
</dbReference>
<feature type="transmembrane region" description="Helical" evidence="13">
    <location>
        <begin position="323"/>
        <end position="353"/>
    </location>
</feature>
<keyword evidence="4 13" id="KW-0337">GPI-anchor biosynthesis</keyword>
<evidence type="ECO:0000256" key="4">
    <source>
        <dbReference type="ARBA" id="ARBA00022502"/>
    </source>
</evidence>
<comment type="function">
    <text evidence="11 13">Catalytic subunit of the glycosylphosphatidylinositol-mannosyltransferase I complex which catalyzes the transfer of the first mannose, via an alpha-1,4 bond from a dolichol-phosphate-mannose (Dol-P-Man) to the glucosaminyl acyl phosphatidylinositol (GlcN-(acyl)PI) intermediate to generate alpha-D-Man-(1-&gt;4)-alpha-D-GlcN-(1-&gt;6)-(1-radyl,2-acyl-sn-glycero-3-phospho)-2-acyl-inositol and participates in the sixth step of the glycosylphosphatidylinositol-anchor biosynthesis.</text>
</comment>
<evidence type="ECO:0000313" key="15">
    <source>
        <dbReference type="Proteomes" id="UP000007879"/>
    </source>
</evidence>
<keyword evidence="10 13" id="KW-0472">Membrane</keyword>
<dbReference type="FunCoup" id="A0A1X7V0L9">
    <property type="interactions" value="594"/>
</dbReference>
<proteinExistence type="inferred from homology"/>
<dbReference type="GO" id="GO:0004376">
    <property type="term" value="F:GPI mannosyltransferase activity"/>
    <property type="evidence" value="ECO:0007669"/>
    <property type="project" value="InterPro"/>
</dbReference>
<evidence type="ECO:0000256" key="6">
    <source>
        <dbReference type="ARBA" id="ARBA00022679"/>
    </source>
</evidence>
<evidence type="ECO:0000256" key="11">
    <source>
        <dbReference type="ARBA" id="ARBA00093408"/>
    </source>
</evidence>
<dbReference type="AlphaFoldDB" id="A0A1X7V0L9"/>
<evidence type="ECO:0000256" key="9">
    <source>
        <dbReference type="ARBA" id="ARBA00022989"/>
    </source>
</evidence>
<comment type="subcellular location">
    <subcellularLocation>
        <location evidence="1 13">Endoplasmic reticulum membrane</location>
        <topology evidence="1 13">Multi-pass membrane protein</topology>
    </subcellularLocation>
</comment>
<feature type="transmembrane region" description="Helical" evidence="13">
    <location>
        <begin position="365"/>
        <end position="388"/>
    </location>
</feature>
<feature type="transmembrane region" description="Helical" evidence="13">
    <location>
        <begin position="408"/>
        <end position="428"/>
    </location>
</feature>
<evidence type="ECO:0000256" key="12">
    <source>
        <dbReference type="ARBA" id="ARBA00093608"/>
    </source>
</evidence>
<dbReference type="KEGG" id="aqu:100636409"/>
<dbReference type="PANTHER" id="PTHR12886">
    <property type="entry name" value="PIG-M MANNOSYLTRANSFERASE"/>
    <property type="match status" value="1"/>
</dbReference>
<sequence>MESQSPSLPISFFTLFSLSWLGRLLLILYGTWHDSTQELQYTDIDYWVFSDASLHVKEGGSPYDRDTYRYTPLLSWLLLPNHSLSIHYGKVLFITLDVLVAWCIERVLAMEGVSDRKRFFSCLVWLIDPVTAVVSSRGNAESLLALIMLSSLYMFVKGRVLFSGVLYGLAVHFKFYPIIHCLVFYLAVDRTPWSRARDISKVSNVYRTPGEKSHKRGKRFKINSSFSEKDLRRNKISNVAKTSNSSQVSSNDKTSWLGAWNINKFTIHWGSLLSVKRIQFIFASSGTFLILGLLFYKLYGWDFIEETYLYHVKRTDIKHNFSLYFYMLFVTQGTWLASLLSKIAFIPQVILLLISSLWNHKDVSFCLFVQTFVFVTFNKVVTSQYFLWYLCYLPLITPHSTLTLTEGAIMTVLWLLAQGSWLFPAYLLEYKGYDTYLFIWLGSCIFFSINVWILLRIIRAHRSPALRKYEK</sequence>
<evidence type="ECO:0000256" key="1">
    <source>
        <dbReference type="ARBA" id="ARBA00004477"/>
    </source>
</evidence>
<evidence type="ECO:0000256" key="3">
    <source>
        <dbReference type="ARBA" id="ARBA00011071"/>
    </source>
</evidence>
<keyword evidence="7 13" id="KW-0812">Transmembrane</keyword>
<evidence type="ECO:0000256" key="7">
    <source>
        <dbReference type="ARBA" id="ARBA00022692"/>
    </source>
</evidence>
<gene>
    <name evidence="14" type="primary">100636409</name>
</gene>
<evidence type="ECO:0000256" key="8">
    <source>
        <dbReference type="ARBA" id="ARBA00022824"/>
    </source>
</evidence>
<evidence type="ECO:0000256" key="2">
    <source>
        <dbReference type="ARBA" id="ARBA00004687"/>
    </source>
</evidence>
<reference evidence="14" key="2">
    <citation type="submission" date="2017-05" db="UniProtKB">
        <authorList>
            <consortium name="EnsemblMetazoa"/>
        </authorList>
    </citation>
    <scope>IDENTIFICATION</scope>
</reference>
<evidence type="ECO:0000256" key="5">
    <source>
        <dbReference type="ARBA" id="ARBA00022676"/>
    </source>
</evidence>
<reference evidence="15" key="1">
    <citation type="journal article" date="2010" name="Nature">
        <title>The Amphimedon queenslandica genome and the evolution of animal complexity.</title>
        <authorList>
            <person name="Srivastava M."/>
            <person name="Simakov O."/>
            <person name="Chapman J."/>
            <person name="Fahey B."/>
            <person name="Gauthier M.E."/>
            <person name="Mitros T."/>
            <person name="Richards G.S."/>
            <person name="Conaco C."/>
            <person name="Dacre M."/>
            <person name="Hellsten U."/>
            <person name="Larroux C."/>
            <person name="Putnam N.H."/>
            <person name="Stanke M."/>
            <person name="Adamska M."/>
            <person name="Darling A."/>
            <person name="Degnan S.M."/>
            <person name="Oakley T.H."/>
            <person name="Plachetzki D.C."/>
            <person name="Zhai Y."/>
            <person name="Adamski M."/>
            <person name="Calcino A."/>
            <person name="Cummins S.F."/>
            <person name="Goodstein D.M."/>
            <person name="Harris C."/>
            <person name="Jackson D.J."/>
            <person name="Leys S.P."/>
            <person name="Shu S."/>
            <person name="Woodcroft B.J."/>
            <person name="Vervoort M."/>
            <person name="Kosik K.S."/>
            <person name="Manning G."/>
            <person name="Degnan B.M."/>
            <person name="Rokhsar D.S."/>
        </authorList>
    </citation>
    <scope>NUCLEOTIDE SEQUENCE [LARGE SCALE GENOMIC DNA]</scope>
</reference>
<keyword evidence="9 13" id="KW-1133">Transmembrane helix</keyword>
<keyword evidence="5 13" id="KW-0328">Glycosyltransferase</keyword>
<keyword evidence="8 13" id="KW-0256">Endoplasmic reticulum</keyword>
<dbReference type="EnsemblMetazoa" id="Aqu2.1.33127_001">
    <property type="protein sequence ID" value="Aqu2.1.33127_001"/>
    <property type="gene ID" value="Aqu2.1.33127"/>
</dbReference>
<keyword evidence="6 13" id="KW-0808">Transferase</keyword>
<dbReference type="OrthoDB" id="1741594at2759"/>
<feature type="transmembrane region" description="Helical" evidence="13">
    <location>
        <begin position="435"/>
        <end position="458"/>
    </location>
</feature>
<protein>
    <recommendedName>
        <fullName evidence="12 13">GPI alpha-1,4-mannosyltransferase I, catalytic subunit</fullName>
        <ecNumber evidence="13">2.4.1.-</ecNumber>
    </recommendedName>
    <alternativeName>
        <fullName evidence="13">GPI mannosyltransferase I</fullName>
    </alternativeName>
</protein>
<dbReference type="EnsemblMetazoa" id="XM_003386209.3">
    <property type="protein sequence ID" value="XP_003386257.1"/>
    <property type="gene ID" value="LOC100636409"/>
</dbReference>
<dbReference type="GO" id="GO:0006506">
    <property type="term" value="P:GPI anchor biosynthetic process"/>
    <property type="evidence" value="ECO:0007669"/>
    <property type="project" value="UniProtKB-UniPathway"/>
</dbReference>
<dbReference type="InParanoid" id="A0A1X7V0L9"/>
<dbReference type="Proteomes" id="UP000007879">
    <property type="component" value="Unassembled WGS sequence"/>
</dbReference>
<feature type="transmembrane region" description="Helical" evidence="13">
    <location>
        <begin position="166"/>
        <end position="188"/>
    </location>
</feature>
<dbReference type="STRING" id="400682.A0A1X7V0L9"/>
<dbReference type="GO" id="GO:0005789">
    <property type="term" value="C:endoplasmic reticulum membrane"/>
    <property type="evidence" value="ECO:0007669"/>
    <property type="project" value="UniProtKB-SubCell"/>
</dbReference>
<dbReference type="GO" id="GO:1990529">
    <property type="term" value="C:glycosylphosphatidylinositol-mannosyltransferase I complex"/>
    <property type="evidence" value="ECO:0007669"/>
    <property type="project" value="TreeGrafter"/>
</dbReference>
<dbReference type="InterPro" id="IPR007704">
    <property type="entry name" value="PIG-M"/>
</dbReference>
<evidence type="ECO:0000256" key="13">
    <source>
        <dbReference type="RuleBase" id="RU365064"/>
    </source>
</evidence>
<comment type="similarity">
    <text evidence="3 13">Belongs to the PIGM family.</text>
</comment>
<dbReference type="UniPathway" id="UPA00196"/>
<evidence type="ECO:0000313" key="14">
    <source>
        <dbReference type="EnsemblMetazoa" id="Aqu2.1.33127_001"/>
    </source>
</evidence>
<dbReference type="EC" id="2.4.1.-" evidence="13"/>
<evidence type="ECO:0000256" key="10">
    <source>
        <dbReference type="ARBA" id="ARBA00023136"/>
    </source>
</evidence>
<name>A0A1X7V0L9_AMPQE</name>
<accession>A0A1X7V0L9</accession>
<comment type="pathway">
    <text evidence="2 13">Glycolipid biosynthesis; glycosylphosphatidylinositol-anchor biosynthesis.</text>
</comment>
<keyword evidence="15" id="KW-1185">Reference proteome</keyword>
<organism evidence="14">
    <name type="scientific">Amphimedon queenslandica</name>
    <name type="common">Sponge</name>
    <dbReference type="NCBI Taxonomy" id="400682"/>
    <lineage>
        <taxon>Eukaryota</taxon>
        <taxon>Metazoa</taxon>
        <taxon>Porifera</taxon>
        <taxon>Demospongiae</taxon>
        <taxon>Heteroscleromorpha</taxon>
        <taxon>Haplosclerida</taxon>
        <taxon>Niphatidae</taxon>
        <taxon>Amphimedon</taxon>
    </lineage>
</organism>
<feature type="transmembrane region" description="Helical" evidence="13">
    <location>
        <begin position="280"/>
        <end position="299"/>
    </location>
</feature>